<dbReference type="PROSITE" id="PS50003">
    <property type="entry name" value="PH_DOMAIN"/>
    <property type="match status" value="1"/>
</dbReference>
<proteinExistence type="predicted"/>
<gene>
    <name evidence="3" type="ORF">WMO38_02615</name>
</gene>
<evidence type="ECO:0000313" key="3">
    <source>
        <dbReference type="EMBL" id="MEQ2534003.1"/>
    </source>
</evidence>
<reference evidence="3 4" key="1">
    <citation type="submission" date="2024-03" db="EMBL/GenBank/DDBJ databases">
        <title>Human intestinal bacterial collection.</title>
        <authorList>
            <person name="Pauvert C."/>
            <person name="Hitch T.C.A."/>
            <person name="Clavel T."/>
        </authorList>
    </citation>
    <scope>NUCLEOTIDE SEQUENCE [LARGE SCALE GENOMIC DNA]</scope>
    <source>
        <strain evidence="3 4">CLA-JM-H10</strain>
    </source>
</reference>
<evidence type="ECO:0000313" key="4">
    <source>
        <dbReference type="Proteomes" id="UP001480973"/>
    </source>
</evidence>
<dbReference type="InterPro" id="IPR001849">
    <property type="entry name" value="PH_domain"/>
</dbReference>
<organism evidence="3 4">
    <name type="scientific">Lachnospira intestinalis</name>
    <dbReference type="NCBI Taxonomy" id="3133158"/>
    <lineage>
        <taxon>Bacteria</taxon>
        <taxon>Bacillati</taxon>
        <taxon>Bacillota</taxon>
        <taxon>Clostridia</taxon>
        <taxon>Lachnospirales</taxon>
        <taxon>Lachnospiraceae</taxon>
        <taxon>Lachnospira</taxon>
    </lineage>
</organism>
<name>A0ABV1GKK2_9FIRM</name>
<evidence type="ECO:0000256" key="1">
    <source>
        <dbReference type="SAM" id="Coils"/>
    </source>
</evidence>
<keyword evidence="1" id="KW-0175">Coiled coil</keyword>
<accession>A0ABV1GKK2</accession>
<evidence type="ECO:0000259" key="2">
    <source>
        <dbReference type="PROSITE" id="PS50003"/>
    </source>
</evidence>
<dbReference type="Proteomes" id="UP001480973">
    <property type="component" value="Unassembled WGS sequence"/>
</dbReference>
<feature type="domain" description="PH" evidence="2">
    <location>
        <begin position="1"/>
        <end position="33"/>
    </location>
</feature>
<comment type="caution">
    <text evidence="3">The sequence shown here is derived from an EMBL/GenBank/DDBJ whole genome shotgun (WGS) entry which is preliminary data.</text>
</comment>
<sequence length="212" mass="24346">MKKIDGTATISIETLDELREREQWYNSLRETLKGIVADIETEEYEKEIKKIDDSPDEISDEELDELIKKATGTVKIVINENVIRKLIAEFIDETKSDVHYAISEMSTEELKTIPLIIPRGQQSKGGKQEKNICEMCEVYMTDEKCDLEDSCPAAGVVKRLKEAEKTIKEKEKIIKEKEKEIRDIKKKLSDSELCRSYMIDPMAIGDRHEMGG</sequence>
<feature type="coiled-coil region" evidence="1">
    <location>
        <begin position="153"/>
        <end position="194"/>
    </location>
</feature>
<keyword evidence="4" id="KW-1185">Reference proteome</keyword>
<dbReference type="EMBL" id="JBBMES010000002">
    <property type="protein sequence ID" value="MEQ2534003.1"/>
    <property type="molecule type" value="Genomic_DNA"/>
</dbReference>
<protein>
    <recommendedName>
        <fullName evidence="2">PH domain-containing protein</fullName>
    </recommendedName>
</protein>